<feature type="transmembrane region" description="Helical" evidence="1">
    <location>
        <begin position="7"/>
        <end position="24"/>
    </location>
</feature>
<feature type="transmembrane region" description="Helical" evidence="1">
    <location>
        <begin position="108"/>
        <end position="129"/>
    </location>
</feature>
<reference evidence="2" key="1">
    <citation type="submission" date="2020-11" db="EMBL/GenBank/DDBJ databases">
        <authorList>
            <consortium name="DOE Joint Genome Institute"/>
            <person name="Ahrendt S."/>
            <person name="Riley R."/>
            <person name="Andreopoulos W."/>
            <person name="Labutti K."/>
            <person name="Pangilinan J."/>
            <person name="Ruiz-Duenas F.J."/>
            <person name="Barrasa J.M."/>
            <person name="Sanchez-Garcia M."/>
            <person name="Camarero S."/>
            <person name="Miyauchi S."/>
            <person name="Serrano A."/>
            <person name="Linde D."/>
            <person name="Babiker R."/>
            <person name="Drula E."/>
            <person name="Ayuso-Fernandez I."/>
            <person name="Pacheco R."/>
            <person name="Padilla G."/>
            <person name="Ferreira P."/>
            <person name="Barriuso J."/>
            <person name="Kellner H."/>
            <person name="Castanera R."/>
            <person name="Alfaro M."/>
            <person name="Ramirez L."/>
            <person name="Pisabarro A.G."/>
            <person name="Kuo A."/>
            <person name="Tritt A."/>
            <person name="Lipzen A."/>
            <person name="He G."/>
            <person name="Yan M."/>
            <person name="Ng V."/>
            <person name="Cullen D."/>
            <person name="Martin F."/>
            <person name="Rosso M.-N."/>
            <person name="Henrissat B."/>
            <person name="Hibbett D."/>
            <person name="Martinez A.T."/>
            <person name="Grigoriev I.V."/>
        </authorList>
    </citation>
    <scope>NUCLEOTIDE SEQUENCE</scope>
    <source>
        <strain evidence="2">AH 40177</strain>
    </source>
</reference>
<organism evidence="2 3">
    <name type="scientific">Rhodocollybia butyracea</name>
    <dbReference type="NCBI Taxonomy" id="206335"/>
    <lineage>
        <taxon>Eukaryota</taxon>
        <taxon>Fungi</taxon>
        <taxon>Dikarya</taxon>
        <taxon>Basidiomycota</taxon>
        <taxon>Agaricomycotina</taxon>
        <taxon>Agaricomycetes</taxon>
        <taxon>Agaricomycetidae</taxon>
        <taxon>Agaricales</taxon>
        <taxon>Marasmiineae</taxon>
        <taxon>Omphalotaceae</taxon>
        <taxon>Rhodocollybia</taxon>
    </lineage>
</organism>
<dbReference type="OrthoDB" id="2959680at2759"/>
<evidence type="ECO:0000313" key="3">
    <source>
        <dbReference type="Proteomes" id="UP000772434"/>
    </source>
</evidence>
<keyword evidence="1" id="KW-0472">Membrane</keyword>
<accession>A0A9P5PR73</accession>
<evidence type="ECO:0000256" key="1">
    <source>
        <dbReference type="SAM" id="Phobius"/>
    </source>
</evidence>
<dbReference type="AlphaFoldDB" id="A0A9P5PR73"/>
<keyword evidence="3" id="KW-1185">Reference proteome</keyword>
<dbReference type="EMBL" id="JADNRY010000038">
    <property type="protein sequence ID" value="KAF9070701.1"/>
    <property type="molecule type" value="Genomic_DNA"/>
</dbReference>
<sequence>MGAFNTLRYIVAAYGLVLQANYPFDSLPITDSVKESLKRQVPIIVQSSAIFSLSVLCMLLWTTTLLCTIRLTILLAMRFRPAFREKMQKRAANKAKKALEAQKKKKRVSWLSIVINLILSTAMIVNDAIYNRPEDAASFQEGVLARAQYLLAFSKTLVILQMEIVGVCVVFTVIFAAIRRRFRTRRAAADEESRLAPSETVQAEMVQAQPGSVLDEKLIDISDGVDGVYEKVEAYVSRDKANSTEYKEEGKEVLIEL</sequence>
<feature type="transmembrane region" description="Helical" evidence="1">
    <location>
        <begin position="44"/>
        <end position="77"/>
    </location>
</feature>
<evidence type="ECO:0000313" key="2">
    <source>
        <dbReference type="EMBL" id="KAF9070701.1"/>
    </source>
</evidence>
<keyword evidence="1" id="KW-1133">Transmembrane helix</keyword>
<gene>
    <name evidence="2" type="ORF">BDP27DRAFT_583544</name>
</gene>
<feature type="transmembrane region" description="Helical" evidence="1">
    <location>
        <begin position="149"/>
        <end position="178"/>
    </location>
</feature>
<comment type="caution">
    <text evidence="2">The sequence shown here is derived from an EMBL/GenBank/DDBJ whole genome shotgun (WGS) entry which is preliminary data.</text>
</comment>
<protein>
    <submittedName>
        <fullName evidence="2">Uncharacterized protein</fullName>
    </submittedName>
</protein>
<dbReference type="Proteomes" id="UP000772434">
    <property type="component" value="Unassembled WGS sequence"/>
</dbReference>
<keyword evidence="1" id="KW-0812">Transmembrane</keyword>
<name>A0A9P5PR73_9AGAR</name>
<proteinExistence type="predicted"/>